<evidence type="ECO:0000256" key="10">
    <source>
        <dbReference type="PROSITE-ProRule" id="PRU00175"/>
    </source>
</evidence>
<evidence type="ECO:0000256" key="5">
    <source>
        <dbReference type="ARBA" id="ARBA00023242"/>
    </source>
</evidence>
<evidence type="ECO:0000256" key="1">
    <source>
        <dbReference type="ARBA" id="ARBA00004123"/>
    </source>
</evidence>
<comment type="subcellular location">
    <subcellularLocation>
        <location evidence="1">Nucleus</location>
    </subcellularLocation>
</comment>
<sequence>MEEQACPKCKTTLYRNPNMKLMVNVCGHNLCDSCVELLFAKGSGACPECGIALRRANFRHQLFEDASIDKEVDIRKRILRDYNMKREDFDDLQAYNDYLEMVEDLIFNLCNNIDILETNKRIAEYKEKNKDFITKNRHRQSQESLELLDMMSEEARSALLRQRDLQSEERALKAKKVEDKEKLIDDLMFLDTDAKAIVNQHAAQTEEEVVLPKRTKFSTGIDVHATNVGPFIPVAEAKPFVYNHVDLETRGPKPPTMSEIMERKYYKFVRAAGSNERPGGYHERIACARALQEAFSGLFYAPTQSAL</sequence>
<dbReference type="SMART" id="SM00184">
    <property type="entry name" value="RING"/>
    <property type="match status" value="1"/>
</dbReference>
<dbReference type="AlphaFoldDB" id="A0A553NQ35"/>
<comment type="caution">
    <text evidence="12">The sequence shown here is derived from an EMBL/GenBank/DDBJ whole genome shotgun (WGS) entry which is preliminary data.</text>
</comment>
<dbReference type="NCBIfam" id="TIGR00570">
    <property type="entry name" value="cdk7"/>
    <property type="match status" value="1"/>
</dbReference>
<dbReference type="PANTHER" id="PTHR12683:SF13">
    <property type="entry name" value="CDK-ACTIVATING KINASE ASSEMBLY FACTOR MAT1"/>
    <property type="match status" value="1"/>
</dbReference>
<evidence type="ECO:0000256" key="3">
    <source>
        <dbReference type="ARBA" id="ARBA00022771"/>
    </source>
</evidence>
<evidence type="ECO:0000256" key="9">
    <source>
        <dbReference type="ARBA" id="ARBA00083888"/>
    </source>
</evidence>
<dbReference type="EMBL" id="VCGU01000011">
    <property type="protein sequence ID" value="TRY67553.1"/>
    <property type="molecule type" value="Genomic_DNA"/>
</dbReference>
<dbReference type="InterPro" id="IPR004575">
    <property type="entry name" value="MAT1/Tfb3"/>
</dbReference>
<name>A0A553NQ35_TIGCA</name>
<evidence type="ECO:0000256" key="7">
    <source>
        <dbReference type="ARBA" id="ARBA00077380"/>
    </source>
</evidence>
<dbReference type="InterPro" id="IPR017907">
    <property type="entry name" value="Znf_RING_CS"/>
</dbReference>
<dbReference type="OrthoDB" id="5963at2759"/>
<dbReference type="GO" id="GO:0006357">
    <property type="term" value="P:regulation of transcription by RNA polymerase II"/>
    <property type="evidence" value="ECO:0007669"/>
    <property type="project" value="TreeGrafter"/>
</dbReference>
<dbReference type="PROSITE" id="PS50089">
    <property type="entry name" value="ZF_RING_2"/>
    <property type="match status" value="1"/>
</dbReference>
<evidence type="ECO:0000313" key="13">
    <source>
        <dbReference type="Proteomes" id="UP000318571"/>
    </source>
</evidence>
<dbReference type="InterPro" id="IPR013083">
    <property type="entry name" value="Znf_RING/FYVE/PHD"/>
</dbReference>
<proteinExistence type="predicted"/>
<protein>
    <recommendedName>
        <fullName evidence="6">CDK-activating kinase assembly factor MAT1</fullName>
    </recommendedName>
    <alternativeName>
        <fullName evidence="9">CDK7/cyclin-H assembly factor</fullName>
    </alternativeName>
    <alternativeName>
        <fullName evidence="7">Menage a trois</fullName>
    </alternativeName>
    <alternativeName>
        <fullName evidence="8">RING finger protein MAT1</fullName>
    </alternativeName>
</protein>
<dbReference type="Proteomes" id="UP000318571">
    <property type="component" value="Chromosome 4"/>
</dbReference>
<keyword evidence="3 10" id="KW-0863">Zinc-finger</keyword>
<dbReference type="PANTHER" id="PTHR12683">
    <property type="entry name" value="CDK-ACTIVATING KINASE ASSEMBLY FACTOR MAT1"/>
    <property type="match status" value="1"/>
</dbReference>
<dbReference type="Pfam" id="PF06391">
    <property type="entry name" value="MAT1"/>
    <property type="match status" value="1"/>
</dbReference>
<dbReference type="FunFam" id="3.30.40.10:FF:000037">
    <property type="entry name" value="Cdk-activating kinase assembly factor MAT1, centre"/>
    <property type="match status" value="1"/>
</dbReference>
<keyword evidence="5" id="KW-0539">Nucleus</keyword>
<dbReference type="InterPro" id="IPR015877">
    <property type="entry name" value="MAT1_centre"/>
</dbReference>
<evidence type="ECO:0000256" key="2">
    <source>
        <dbReference type="ARBA" id="ARBA00022723"/>
    </source>
</evidence>
<dbReference type="STRING" id="6832.A0A553NQ35"/>
<dbReference type="GO" id="GO:0006289">
    <property type="term" value="P:nucleotide-excision repair"/>
    <property type="evidence" value="ECO:0007669"/>
    <property type="project" value="InterPro"/>
</dbReference>
<keyword evidence="4" id="KW-0862">Zinc</keyword>
<dbReference type="SUPFAM" id="SSF57850">
    <property type="entry name" value="RING/U-box"/>
    <property type="match status" value="1"/>
</dbReference>
<dbReference type="Gene3D" id="3.30.40.10">
    <property type="entry name" value="Zinc/RING finger domain, C3HC4 (zinc finger)"/>
    <property type="match status" value="1"/>
</dbReference>
<dbReference type="GO" id="GO:0008270">
    <property type="term" value="F:zinc ion binding"/>
    <property type="evidence" value="ECO:0007669"/>
    <property type="project" value="UniProtKB-KW"/>
</dbReference>
<evidence type="ECO:0000313" key="12">
    <source>
        <dbReference type="EMBL" id="TRY67553.1"/>
    </source>
</evidence>
<evidence type="ECO:0000256" key="6">
    <source>
        <dbReference type="ARBA" id="ARBA00074719"/>
    </source>
</evidence>
<reference evidence="12 13" key="1">
    <citation type="journal article" date="2018" name="Nat. Ecol. Evol.">
        <title>Genomic signatures of mitonuclear coevolution across populations of Tigriopus californicus.</title>
        <authorList>
            <person name="Barreto F.S."/>
            <person name="Watson E.T."/>
            <person name="Lima T.G."/>
            <person name="Willett C.S."/>
            <person name="Edmands S."/>
            <person name="Li W."/>
            <person name="Burton R.S."/>
        </authorList>
    </citation>
    <scope>NUCLEOTIDE SEQUENCE [LARGE SCALE GENOMIC DNA]</scope>
    <source>
        <strain evidence="12 13">San Diego</strain>
    </source>
</reference>
<accession>A0A553NQ35</accession>
<keyword evidence="13" id="KW-1185">Reference proteome</keyword>
<evidence type="ECO:0000256" key="4">
    <source>
        <dbReference type="ARBA" id="ARBA00022833"/>
    </source>
</evidence>
<dbReference type="OMA" id="QGLYYTA"/>
<dbReference type="CDD" id="cd16517">
    <property type="entry name" value="RING-HC_MAT1"/>
    <property type="match status" value="1"/>
</dbReference>
<dbReference type="Pfam" id="PF17121">
    <property type="entry name" value="zf-C3HC4_5"/>
    <property type="match status" value="1"/>
</dbReference>
<dbReference type="Pfam" id="PF25811">
    <property type="entry name" value="CAK-anch_MAT1"/>
    <property type="match status" value="1"/>
</dbReference>
<dbReference type="GO" id="GO:0005675">
    <property type="term" value="C:transcription factor TFIIH holo complex"/>
    <property type="evidence" value="ECO:0007669"/>
    <property type="project" value="InterPro"/>
</dbReference>
<dbReference type="GO" id="GO:0061575">
    <property type="term" value="F:cyclin-dependent protein serine/threonine kinase activator activity"/>
    <property type="evidence" value="ECO:0007669"/>
    <property type="project" value="InterPro"/>
</dbReference>
<organism evidence="12 13">
    <name type="scientific">Tigriopus californicus</name>
    <name type="common">Marine copepod</name>
    <dbReference type="NCBI Taxonomy" id="6832"/>
    <lineage>
        <taxon>Eukaryota</taxon>
        <taxon>Metazoa</taxon>
        <taxon>Ecdysozoa</taxon>
        <taxon>Arthropoda</taxon>
        <taxon>Crustacea</taxon>
        <taxon>Multicrustacea</taxon>
        <taxon>Hexanauplia</taxon>
        <taxon>Copepoda</taxon>
        <taxon>Harpacticoida</taxon>
        <taxon>Harpacticidae</taxon>
        <taxon>Tigriopus</taxon>
    </lineage>
</organism>
<dbReference type="InterPro" id="IPR001841">
    <property type="entry name" value="Znf_RING"/>
</dbReference>
<evidence type="ECO:0000259" key="11">
    <source>
        <dbReference type="PROSITE" id="PS50089"/>
    </source>
</evidence>
<feature type="domain" description="RING-type" evidence="11">
    <location>
        <begin position="6"/>
        <end position="49"/>
    </location>
</feature>
<gene>
    <name evidence="12" type="ORF">TCAL_05514</name>
</gene>
<evidence type="ECO:0000256" key="8">
    <source>
        <dbReference type="ARBA" id="ARBA00077720"/>
    </source>
</evidence>
<keyword evidence="2" id="KW-0479">Metal-binding</keyword>
<dbReference type="PROSITE" id="PS00518">
    <property type="entry name" value="ZF_RING_1"/>
    <property type="match status" value="1"/>
</dbReference>
<dbReference type="InterPro" id="IPR057657">
    <property type="entry name" value="MAT1_CAK-anch"/>
</dbReference>